<dbReference type="Proteomes" id="UP000827549">
    <property type="component" value="Chromosome 4"/>
</dbReference>
<evidence type="ECO:0000313" key="2">
    <source>
        <dbReference type="Proteomes" id="UP000827549"/>
    </source>
</evidence>
<name>A0AAF0YC51_9TREE</name>
<dbReference type="GeneID" id="87808486"/>
<reference evidence="1" key="1">
    <citation type="submission" date="2023-10" db="EMBL/GenBank/DDBJ databases">
        <authorList>
            <person name="Noh H."/>
        </authorList>
    </citation>
    <scope>NUCLEOTIDE SEQUENCE</scope>
    <source>
        <strain evidence="1">DUCC4014</strain>
    </source>
</reference>
<dbReference type="RefSeq" id="XP_062627768.1">
    <property type="nucleotide sequence ID" value="XM_062771784.1"/>
</dbReference>
<sequence>MRQRPIRGPAPLTGLQDTLHAALVHRLAIDEDAANAALVRVRCISRAQWEAELGADQLDVEVLHPTFPTIIDSILAHADVRGLMAIRATSRAFKRRVDAQLFDHAVLLTPLKVATLTTPTGSPLPFAPSGVRVLDVASCHLGPTSTSYRRAFTSLQVLRRTNSTATDRRGAASFCPITVVDGYDVPSDSQSRRPYIFIPPSTKRYTLHIAWLGPRPDGTPEFMGSESLREVVLVIAGGDNLVYSTPPPTHLVTELVCRFLLVLRSGGSITLVGMRSPETVTATVRTRLMRSSTAQPKAVDAAMGRLRCLSRDEWLAELGDRREVEGEWEA</sequence>
<evidence type="ECO:0000313" key="1">
    <source>
        <dbReference type="EMBL" id="WOO81736.1"/>
    </source>
</evidence>
<evidence type="ECO:0008006" key="3">
    <source>
        <dbReference type="Google" id="ProtNLM"/>
    </source>
</evidence>
<organism evidence="1 2">
    <name type="scientific">Vanrija pseudolonga</name>
    <dbReference type="NCBI Taxonomy" id="143232"/>
    <lineage>
        <taxon>Eukaryota</taxon>
        <taxon>Fungi</taxon>
        <taxon>Dikarya</taxon>
        <taxon>Basidiomycota</taxon>
        <taxon>Agaricomycotina</taxon>
        <taxon>Tremellomycetes</taxon>
        <taxon>Trichosporonales</taxon>
        <taxon>Trichosporonaceae</taxon>
        <taxon>Vanrija</taxon>
    </lineage>
</organism>
<dbReference type="EMBL" id="CP086717">
    <property type="protein sequence ID" value="WOO81736.1"/>
    <property type="molecule type" value="Genomic_DNA"/>
</dbReference>
<proteinExistence type="predicted"/>
<gene>
    <name evidence="1" type="ORF">LOC62_04G005257</name>
</gene>
<keyword evidence="2" id="KW-1185">Reference proteome</keyword>
<protein>
    <recommendedName>
        <fullName evidence="3">F-box domain-containing protein</fullName>
    </recommendedName>
</protein>
<accession>A0AAF0YC51</accession>
<dbReference type="AlphaFoldDB" id="A0AAF0YC51"/>